<organism evidence="1 2">
    <name type="scientific">Roseibium salinum</name>
    <dbReference type="NCBI Taxonomy" id="1604349"/>
    <lineage>
        <taxon>Bacteria</taxon>
        <taxon>Pseudomonadati</taxon>
        <taxon>Pseudomonadota</taxon>
        <taxon>Alphaproteobacteria</taxon>
        <taxon>Hyphomicrobiales</taxon>
        <taxon>Stappiaceae</taxon>
        <taxon>Roseibium</taxon>
    </lineage>
</organism>
<keyword evidence="1" id="KW-0378">Hydrolase</keyword>
<dbReference type="InterPro" id="IPR005019">
    <property type="entry name" value="Adenine_glyco"/>
</dbReference>
<dbReference type="Pfam" id="PF03352">
    <property type="entry name" value="Adenine_glyco"/>
    <property type="match status" value="1"/>
</dbReference>
<dbReference type="Proteomes" id="UP001300261">
    <property type="component" value="Unassembled WGS sequence"/>
</dbReference>
<dbReference type="EMBL" id="JAPEVI010000003">
    <property type="protein sequence ID" value="MCX2723791.1"/>
    <property type="molecule type" value="Genomic_DNA"/>
</dbReference>
<dbReference type="GO" id="GO:0008725">
    <property type="term" value="F:DNA-3-methyladenine glycosylase activity"/>
    <property type="evidence" value="ECO:0007669"/>
    <property type="project" value="UniProtKB-EC"/>
</dbReference>
<reference evidence="1 2" key="1">
    <citation type="journal article" date="2016" name="Int. J. Syst. Evol. Microbiol.">
        <title>Labrenzia salina sp. nov., isolated from the rhizosphere of the halophyte Arthrocnemum macrostachyum.</title>
        <authorList>
            <person name="Camacho M."/>
            <person name="Redondo-Gomez S."/>
            <person name="Rodriguez-Llorente I."/>
            <person name="Rohde M."/>
            <person name="Sproer C."/>
            <person name="Schumann P."/>
            <person name="Klenk H.P."/>
            <person name="Montero-Calasanz M.D.C."/>
        </authorList>
    </citation>
    <scope>NUCLEOTIDE SEQUENCE [LARGE SCALE GENOMIC DNA]</scope>
    <source>
        <strain evidence="1 2">DSM 29163</strain>
    </source>
</reference>
<accession>A0ABT3R410</accession>
<dbReference type="Gene3D" id="1.10.340.30">
    <property type="entry name" value="Hypothetical protein, domain 2"/>
    <property type="match status" value="1"/>
</dbReference>
<dbReference type="EC" id="3.2.2.20" evidence="1"/>
<comment type="caution">
    <text evidence="1">The sequence shown here is derived from an EMBL/GenBank/DDBJ whole genome shotgun (WGS) entry which is preliminary data.</text>
</comment>
<proteinExistence type="predicted"/>
<sequence length="243" mass="27045">MRSFEEIEALAARKKGGTDALAALLAQHNSPKPTEELEATGDDRWLAMFTKCVFQAGFSWKVIDQKWPGFEEVFEGFDVARLAFLPDEDFEAFLNDKRIVRNAMKIKSVQANAIFLKDLAAEHGSAAKFFARHPATDQIGLMDVLKRRGSRLGGNTGQIALRFMGKESFILSGDVVNALIRDNVIDGTSMSKKICGQSRLHLTIGKQLQVVPSTKSAEFWPFRSAQVINFSFSFYDGKQSIDS</sequence>
<dbReference type="InterPro" id="IPR011257">
    <property type="entry name" value="DNA_glycosylase"/>
</dbReference>
<dbReference type="PANTHER" id="PTHR30037:SF3">
    <property type="entry name" value="BLR0857 PROTEIN"/>
    <property type="match status" value="1"/>
</dbReference>
<gene>
    <name evidence="1" type="ORF">ON753_15670</name>
</gene>
<dbReference type="InterPro" id="IPR052891">
    <property type="entry name" value="DNA-3mA_glycosylase"/>
</dbReference>
<dbReference type="PANTHER" id="PTHR30037">
    <property type="entry name" value="DNA-3-METHYLADENINE GLYCOSYLASE 1"/>
    <property type="match status" value="1"/>
</dbReference>
<dbReference type="SUPFAM" id="SSF48150">
    <property type="entry name" value="DNA-glycosylase"/>
    <property type="match status" value="1"/>
</dbReference>
<protein>
    <submittedName>
        <fullName evidence="1">DNA-3-methyladenine glycosylase I</fullName>
        <ecNumber evidence="1">3.2.2.20</ecNumber>
    </submittedName>
</protein>
<keyword evidence="2" id="KW-1185">Reference proteome</keyword>
<evidence type="ECO:0000313" key="1">
    <source>
        <dbReference type="EMBL" id="MCX2723791.1"/>
    </source>
</evidence>
<keyword evidence="1" id="KW-0326">Glycosidase</keyword>
<dbReference type="RefSeq" id="WP_265963553.1">
    <property type="nucleotide sequence ID" value="NZ_JAPEVI010000003.1"/>
</dbReference>
<name>A0ABT3R410_9HYPH</name>
<evidence type="ECO:0000313" key="2">
    <source>
        <dbReference type="Proteomes" id="UP001300261"/>
    </source>
</evidence>